<dbReference type="Pfam" id="PF19650">
    <property type="entry name" value="DUF6153"/>
    <property type="match status" value="1"/>
</dbReference>
<evidence type="ECO:0000256" key="1">
    <source>
        <dbReference type="SAM" id="MobiDB-lite"/>
    </source>
</evidence>
<proteinExistence type="predicted"/>
<reference evidence="2 3" key="1">
    <citation type="submission" date="2015-10" db="EMBL/GenBank/DDBJ databases">
        <title>Draft genome sequence of Streptomyces sp. RV15, isolated from a marine sponge.</title>
        <authorList>
            <person name="Ruckert C."/>
            <person name="Abdelmohsen U.R."/>
            <person name="Winkler A."/>
            <person name="Hentschel U."/>
            <person name="Kalinowski J."/>
            <person name="Kampfer P."/>
            <person name="Glaeser S."/>
        </authorList>
    </citation>
    <scope>NUCLEOTIDE SEQUENCE [LARGE SCALE GENOMIC DNA]</scope>
    <source>
        <strain evidence="2 3">RV15</strain>
    </source>
</reference>
<accession>A0A101V202</accession>
<sequence length="118" mass="11415">MVGLLIGLLGMHGLAPGGTPAHSGGGHHPHAAAMAHTQLTALDDEFVCDGDSGDGGHAQHADPACASAAVGGGPALAAPLPDPVGAAVPAGTSHRSLTTSPEDGRAPSSLAELQLLRI</sequence>
<feature type="compositionally biased region" description="Low complexity" evidence="1">
    <location>
        <begin position="80"/>
        <end position="91"/>
    </location>
</feature>
<dbReference type="EMBL" id="LMXB01000028">
    <property type="protein sequence ID" value="KUO21026.1"/>
    <property type="molecule type" value="Genomic_DNA"/>
</dbReference>
<name>A0A101V202_9ACTN</name>
<dbReference type="STRING" id="909626.AQJ91_11800"/>
<keyword evidence="3" id="KW-1185">Reference proteome</keyword>
<organism evidence="2 3">
    <name type="scientific">Streptomyces dysideae</name>
    <dbReference type="NCBI Taxonomy" id="909626"/>
    <lineage>
        <taxon>Bacteria</taxon>
        <taxon>Bacillati</taxon>
        <taxon>Actinomycetota</taxon>
        <taxon>Actinomycetes</taxon>
        <taxon>Kitasatosporales</taxon>
        <taxon>Streptomycetaceae</taxon>
        <taxon>Streptomyces</taxon>
    </lineage>
</organism>
<dbReference type="Proteomes" id="UP000053260">
    <property type="component" value="Unassembled WGS sequence"/>
</dbReference>
<dbReference type="OrthoDB" id="4322759at2"/>
<feature type="region of interest" description="Disordered" evidence="1">
    <location>
        <begin position="80"/>
        <end position="111"/>
    </location>
</feature>
<dbReference type="AlphaFoldDB" id="A0A101V202"/>
<protein>
    <submittedName>
        <fullName evidence="2">Uncharacterized protein</fullName>
    </submittedName>
</protein>
<comment type="caution">
    <text evidence="2">The sequence shown here is derived from an EMBL/GenBank/DDBJ whole genome shotgun (WGS) entry which is preliminary data.</text>
</comment>
<evidence type="ECO:0000313" key="2">
    <source>
        <dbReference type="EMBL" id="KUO21026.1"/>
    </source>
</evidence>
<gene>
    <name evidence="2" type="ORF">AQJ91_11800</name>
</gene>
<dbReference type="InterPro" id="IPR046151">
    <property type="entry name" value="DUF6153"/>
</dbReference>
<evidence type="ECO:0000313" key="3">
    <source>
        <dbReference type="Proteomes" id="UP000053260"/>
    </source>
</evidence>